<gene>
    <name evidence="8" type="ORF">DdX_10654</name>
</gene>
<keyword evidence="3" id="KW-0863">Zinc-finger</keyword>
<organism evidence="8 9">
    <name type="scientific">Ditylenchus destructor</name>
    <dbReference type="NCBI Taxonomy" id="166010"/>
    <lineage>
        <taxon>Eukaryota</taxon>
        <taxon>Metazoa</taxon>
        <taxon>Ecdysozoa</taxon>
        <taxon>Nematoda</taxon>
        <taxon>Chromadorea</taxon>
        <taxon>Rhabditida</taxon>
        <taxon>Tylenchina</taxon>
        <taxon>Tylenchomorpha</taxon>
        <taxon>Sphaerularioidea</taxon>
        <taxon>Anguinidae</taxon>
        <taxon>Anguininae</taxon>
        <taxon>Ditylenchus</taxon>
    </lineage>
</organism>
<evidence type="ECO:0000256" key="2">
    <source>
        <dbReference type="ARBA" id="ARBA00022723"/>
    </source>
</evidence>
<dbReference type="PANTHER" id="PTHR13316:SF0">
    <property type="entry name" value="ZINC FINGER CCHC DOMAIN-CONTAINING PROTEIN 8"/>
    <property type="match status" value="1"/>
</dbReference>
<dbReference type="PANTHER" id="PTHR13316">
    <property type="entry name" value="ZINC FINGER, CCHC DOMAIN CONTAINING 8"/>
    <property type="match status" value="1"/>
</dbReference>
<feature type="region of interest" description="Disordered" evidence="6">
    <location>
        <begin position="1"/>
        <end position="37"/>
    </location>
</feature>
<dbReference type="Proteomes" id="UP001201812">
    <property type="component" value="Unassembled WGS sequence"/>
</dbReference>
<feature type="compositionally biased region" description="Acidic residues" evidence="6">
    <location>
        <begin position="303"/>
        <end position="314"/>
    </location>
</feature>
<evidence type="ECO:0000259" key="7">
    <source>
        <dbReference type="SMART" id="SM00581"/>
    </source>
</evidence>
<comment type="subcellular location">
    <subcellularLocation>
        <location evidence="1">Nucleus</location>
    </subcellularLocation>
</comment>
<keyword evidence="2" id="KW-0479">Metal-binding</keyword>
<feature type="compositionally biased region" description="Polar residues" evidence="6">
    <location>
        <begin position="267"/>
        <end position="276"/>
    </location>
</feature>
<dbReference type="GO" id="GO:0008270">
    <property type="term" value="F:zinc ion binding"/>
    <property type="evidence" value="ECO:0007669"/>
    <property type="project" value="UniProtKB-KW"/>
</dbReference>
<sequence>MRRDGKNGPVPDQVDQGDGSEPTNGEVNGGSRSSSPIECTFQQNDMFMIDTEACEEHENEAFVEINTEQDLDISNVCSHFTPEPEKKKAKRGPQCFNCAGDHQMNECPEPRDNRRISQNRNNFRRSFQAGPRLHEQLENGTSFKPGVVSDSLREALGLGPRDIPEWIYRMRKKGFIEGYPPAYLKRAIEKSVLNFVVSDADPSLATEGQDVVDPAKIIAYYGFNKEDKRLIDPERFKVPPWDMFIAAHQKVLDDRSFFIQLPPAPPTQNENGTSSRSSKKQKYKHKGSPPPTRKKKRRKIEESLEEGELEEGEVEQVQNVSDEEVEDSVDDLVEVDCVEGDEASNDDGEVTILESTSQMNGANSSTSENGISTPKIAPPIATTMGTPILMSRLISADKMNHEVLKPSLENFSRDILPFRHTSEVPETGFFKKLQGFVKGLRSSKEEKK</sequence>
<name>A0AAD4N0T3_9BILA</name>
<keyword evidence="5" id="KW-0539">Nucleus</keyword>
<accession>A0AAD4N0T3</accession>
<feature type="region of interest" description="Disordered" evidence="6">
    <location>
        <begin position="358"/>
        <end position="379"/>
    </location>
</feature>
<feature type="compositionally biased region" description="Polar residues" evidence="6">
    <location>
        <begin position="21"/>
        <end position="37"/>
    </location>
</feature>
<evidence type="ECO:0000313" key="9">
    <source>
        <dbReference type="Proteomes" id="UP001201812"/>
    </source>
</evidence>
<evidence type="ECO:0000256" key="4">
    <source>
        <dbReference type="ARBA" id="ARBA00022833"/>
    </source>
</evidence>
<evidence type="ECO:0000256" key="3">
    <source>
        <dbReference type="ARBA" id="ARBA00022771"/>
    </source>
</evidence>
<feature type="compositionally biased region" description="Basic residues" evidence="6">
    <location>
        <begin position="277"/>
        <end position="298"/>
    </location>
</feature>
<dbReference type="SMART" id="SM00581">
    <property type="entry name" value="PSP"/>
    <property type="match status" value="1"/>
</dbReference>
<dbReference type="GO" id="GO:0071013">
    <property type="term" value="C:catalytic step 2 spliceosome"/>
    <property type="evidence" value="ECO:0007669"/>
    <property type="project" value="TreeGrafter"/>
</dbReference>
<feature type="compositionally biased region" description="Polar residues" evidence="6">
    <location>
        <begin position="358"/>
        <end position="372"/>
    </location>
</feature>
<proteinExistence type="predicted"/>
<dbReference type="EMBL" id="JAKKPZ010000025">
    <property type="protein sequence ID" value="KAI1710594.1"/>
    <property type="molecule type" value="Genomic_DNA"/>
</dbReference>
<reference evidence="8" key="1">
    <citation type="submission" date="2022-01" db="EMBL/GenBank/DDBJ databases">
        <title>Genome Sequence Resource for Two Populations of Ditylenchus destructor, the Migratory Endoparasitic Phytonematode.</title>
        <authorList>
            <person name="Zhang H."/>
            <person name="Lin R."/>
            <person name="Xie B."/>
        </authorList>
    </citation>
    <scope>NUCLEOTIDE SEQUENCE</scope>
    <source>
        <strain evidence="8">BazhouSP</strain>
    </source>
</reference>
<evidence type="ECO:0000256" key="6">
    <source>
        <dbReference type="SAM" id="MobiDB-lite"/>
    </source>
</evidence>
<evidence type="ECO:0000256" key="5">
    <source>
        <dbReference type="ARBA" id="ARBA00023242"/>
    </source>
</evidence>
<dbReference type="Pfam" id="PF04046">
    <property type="entry name" value="PSP"/>
    <property type="match status" value="1"/>
</dbReference>
<dbReference type="InterPro" id="IPR052115">
    <property type="entry name" value="NEXT_complex_subunit_ZCCHC8"/>
</dbReference>
<keyword evidence="4" id="KW-0862">Zinc</keyword>
<evidence type="ECO:0000313" key="8">
    <source>
        <dbReference type="EMBL" id="KAI1710594.1"/>
    </source>
</evidence>
<evidence type="ECO:0000256" key="1">
    <source>
        <dbReference type="ARBA" id="ARBA00004123"/>
    </source>
</evidence>
<keyword evidence="9" id="KW-1185">Reference proteome</keyword>
<feature type="domain" description="PSP proline-rich" evidence="7">
    <location>
        <begin position="140"/>
        <end position="195"/>
    </location>
</feature>
<dbReference type="InterPro" id="IPR006568">
    <property type="entry name" value="PSP_pro-rich"/>
</dbReference>
<dbReference type="AlphaFoldDB" id="A0AAD4N0T3"/>
<protein>
    <submittedName>
        <fullName evidence="8">PSP domain-containing protein</fullName>
    </submittedName>
</protein>
<dbReference type="GO" id="GO:0003723">
    <property type="term" value="F:RNA binding"/>
    <property type="evidence" value="ECO:0007669"/>
    <property type="project" value="TreeGrafter"/>
</dbReference>
<comment type="caution">
    <text evidence="8">The sequence shown here is derived from an EMBL/GenBank/DDBJ whole genome shotgun (WGS) entry which is preliminary data.</text>
</comment>
<feature type="region of interest" description="Disordered" evidence="6">
    <location>
        <begin position="259"/>
        <end position="328"/>
    </location>
</feature>